<evidence type="ECO:0000313" key="1">
    <source>
        <dbReference type="EMBL" id="TXG50123.1"/>
    </source>
</evidence>
<proteinExistence type="predicted"/>
<evidence type="ECO:0000313" key="2">
    <source>
        <dbReference type="Proteomes" id="UP000323000"/>
    </source>
</evidence>
<comment type="caution">
    <text evidence="1">The sequence shown here is derived from an EMBL/GenBank/DDBJ whole genome shotgun (WGS) entry which is preliminary data.</text>
</comment>
<sequence length="94" mass="10773">MLRDKEDMAELVRNWPIEFKEYYIQIQALPSIHSHAYEGARSCFEVLLIHSKASSFEVVYGKLSLASNPGSLSSRWMYQLGMFRIGDGFSQLPV</sequence>
<name>A0A5C7GZP1_9ROSI</name>
<keyword evidence="2" id="KW-1185">Reference proteome</keyword>
<dbReference type="AlphaFoldDB" id="A0A5C7GZP1"/>
<organism evidence="1 2">
    <name type="scientific">Acer yangbiense</name>
    <dbReference type="NCBI Taxonomy" id="1000413"/>
    <lineage>
        <taxon>Eukaryota</taxon>
        <taxon>Viridiplantae</taxon>
        <taxon>Streptophyta</taxon>
        <taxon>Embryophyta</taxon>
        <taxon>Tracheophyta</taxon>
        <taxon>Spermatophyta</taxon>
        <taxon>Magnoliopsida</taxon>
        <taxon>eudicotyledons</taxon>
        <taxon>Gunneridae</taxon>
        <taxon>Pentapetalae</taxon>
        <taxon>rosids</taxon>
        <taxon>malvids</taxon>
        <taxon>Sapindales</taxon>
        <taxon>Sapindaceae</taxon>
        <taxon>Hippocastanoideae</taxon>
        <taxon>Acereae</taxon>
        <taxon>Acer</taxon>
    </lineage>
</organism>
<accession>A0A5C7GZP1</accession>
<protein>
    <submittedName>
        <fullName evidence="1">Uncharacterized protein</fullName>
    </submittedName>
</protein>
<reference evidence="2" key="1">
    <citation type="journal article" date="2019" name="Gigascience">
        <title>De novo genome assembly of the endangered Acer yangbiense, a plant species with extremely small populations endemic to Yunnan Province, China.</title>
        <authorList>
            <person name="Yang J."/>
            <person name="Wariss H.M."/>
            <person name="Tao L."/>
            <person name="Zhang R."/>
            <person name="Yun Q."/>
            <person name="Hollingsworth P."/>
            <person name="Dao Z."/>
            <person name="Luo G."/>
            <person name="Guo H."/>
            <person name="Ma Y."/>
            <person name="Sun W."/>
        </authorList>
    </citation>
    <scope>NUCLEOTIDE SEQUENCE [LARGE SCALE GENOMIC DNA]</scope>
    <source>
        <strain evidence="2">cv. Malutang</strain>
    </source>
</reference>
<gene>
    <name evidence="1" type="ORF">EZV62_025998</name>
</gene>
<dbReference type="EMBL" id="VAHF01000012">
    <property type="protein sequence ID" value="TXG50123.1"/>
    <property type="molecule type" value="Genomic_DNA"/>
</dbReference>
<dbReference type="Proteomes" id="UP000323000">
    <property type="component" value="Chromosome 12"/>
</dbReference>